<keyword evidence="1" id="KW-1133">Transmembrane helix</keyword>
<gene>
    <name evidence="2" type="ORF">PMA4326_028485</name>
</gene>
<feature type="transmembrane region" description="Helical" evidence="1">
    <location>
        <begin position="24"/>
        <end position="41"/>
    </location>
</feature>
<protein>
    <submittedName>
        <fullName evidence="2">Uncharacterized protein</fullName>
    </submittedName>
</protein>
<dbReference type="EMBL" id="CP047261">
    <property type="protein sequence ID" value="QHF00457.1"/>
    <property type="molecule type" value="Genomic_DNA"/>
</dbReference>
<evidence type="ECO:0000313" key="3">
    <source>
        <dbReference type="Proteomes" id="UP000003811"/>
    </source>
</evidence>
<dbReference type="AlphaFoldDB" id="A0A8T8CAW5"/>
<name>A0A8T8CAW5_PSEYM</name>
<reference evidence="2 3" key="1">
    <citation type="journal article" date="2011" name="PLoS Pathog.">
        <title>Dynamic evolution of pathogenicity revealed by sequencing and comparative genomics of 19 Pseudomonas syringae isolates.</title>
        <authorList>
            <person name="Baltrus D.A."/>
            <person name="Nishimura M.T."/>
            <person name="Romanchuk A."/>
            <person name="Chang J.H."/>
            <person name="Mukhtar M.S."/>
            <person name="Cherkis K."/>
            <person name="Roach J."/>
            <person name="Grant S.R."/>
            <person name="Jones C.D."/>
            <person name="Dangl J.L."/>
        </authorList>
    </citation>
    <scope>NUCLEOTIDE SEQUENCE [LARGE SCALE GENOMIC DNA]</scope>
    <source>
        <strain evidence="2 3">ES4326</strain>
    </source>
</reference>
<keyword evidence="1" id="KW-0472">Membrane</keyword>
<organism evidence="2 3">
    <name type="scientific">Pseudomonas syringae pv. maculicola str. ES4326</name>
    <dbReference type="NCBI Taxonomy" id="629265"/>
    <lineage>
        <taxon>Bacteria</taxon>
        <taxon>Pseudomonadati</taxon>
        <taxon>Pseudomonadota</taxon>
        <taxon>Gammaproteobacteria</taxon>
        <taxon>Pseudomonadales</taxon>
        <taxon>Pseudomonadaceae</taxon>
        <taxon>Pseudomonas</taxon>
    </lineage>
</organism>
<keyword evidence="1" id="KW-0812">Transmembrane</keyword>
<accession>A0A8T8CAW5</accession>
<keyword evidence="2" id="KW-0614">Plasmid</keyword>
<evidence type="ECO:0000313" key="2">
    <source>
        <dbReference type="EMBL" id="QHF00457.1"/>
    </source>
</evidence>
<feature type="transmembrane region" description="Helical" evidence="1">
    <location>
        <begin position="61"/>
        <end position="78"/>
    </location>
</feature>
<proteinExistence type="predicted"/>
<dbReference type="Proteomes" id="UP000003811">
    <property type="component" value="Plasmid pPma4326F"/>
</dbReference>
<evidence type="ECO:0000256" key="1">
    <source>
        <dbReference type="SAM" id="Phobius"/>
    </source>
</evidence>
<sequence>METNTKDPTGDIKLGRFRYTHNRFLLTLASLALAAFIFADIVGSSVSHDSNFVEKMATPQIVWALLLLPIAAFGSLVLKRSGHPDTALSCLIVAAGFISGAAAKIIFTP</sequence>
<feature type="transmembrane region" description="Helical" evidence="1">
    <location>
        <begin position="87"/>
        <end position="107"/>
    </location>
</feature>
<dbReference type="RefSeq" id="WP_007250727.1">
    <property type="nucleotide sequence ID" value="NZ_CP047261.1"/>
</dbReference>
<geneLocation type="plasmid" evidence="2 3">
    <name>pPma4326F</name>
</geneLocation>